<dbReference type="InterPro" id="IPR055344">
    <property type="entry name" value="SecD_SecF_C_bact"/>
</dbReference>
<dbReference type="InterPro" id="IPR022813">
    <property type="entry name" value="SecD/SecF_arch_bac"/>
</dbReference>
<keyword evidence="8 9" id="KW-0472">Membrane</keyword>
<dbReference type="InterPro" id="IPR001036">
    <property type="entry name" value="Acrflvin-R"/>
</dbReference>
<evidence type="ECO:0000259" key="11">
    <source>
        <dbReference type="PROSITE" id="PS50198"/>
    </source>
</evidence>
<dbReference type="InterPro" id="IPR022646">
    <property type="entry name" value="SecD/SecF_CS"/>
</dbReference>
<evidence type="ECO:0000256" key="2">
    <source>
        <dbReference type="ARBA" id="ARBA00022448"/>
    </source>
</evidence>
<dbReference type="GO" id="GO:0015450">
    <property type="term" value="F:protein-transporting ATPase activity"/>
    <property type="evidence" value="ECO:0007669"/>
    <property type="project" value="InterPro"/>
</dbReference>
<dbReference type="Gene3D" id="3.30.70.3400">
    <property type="match status" value="1"/>
</dbReference>
<dbReference type="PANTHER" id="PTHR30081">
    <property type="entry name" value="PROTEIN-EXPORT MEMBRANE PROTEIN SEC"/>
    <property type="match status" value="1"/>
</dbReference>
<dbReference type="InterPro" id="IPR048634">
    <property type="entry name" value="SecD_SecF_C"/>
</dbReference>
<comment type="similarity">
    <text evidence="9">Belongs to the SecD/SecF family. SecD subfamily.</text>
</comment>
<comment type="subcellular location">
    <subcellularLocation>
        <location evidence="1 9">Cell membrane</location>
        <topology evidence="1 9">Multi-pass membrane protein</topology>
    </subcellularLocation>
</comment>
<dbReference type="PROSITE" id="PS50198">
    <property type="entry name" value="PPIC_PPIASE_2"/>
    <property type="match status" value="2"/>
</dbReference>
<dbReference type="AlphaFoldDB" id="A0A2H0N531"/>
<evidence type="ECO:0000256" key="6">
    <source>
        <dbReference type="ARBA" id="ARBA00022989"/>
    </source>
</evidence>
<organism evidence="12 13">
    <name type="scientific">Candidatus Magasanikbacteria bacterium CG11_big_fil_rev_8_21_14_0_20_39_34</name>
    <dbReference type="NCBI Taxonomy" id="1974653"/>
    <lineage>
        <taxon>Bacteria</taxon>
        <taxon>Candidatus Magasanikiibacteriota</taxon>
    </lineage>
</organism>
<dbReference type="Proteomes" id="UP000229600">
    <property type="component" value="Unassembled WGS sequence"/>
</dbReference>
<accession>A0A2H0N531</accession>
<evidence type="ECO:0000313" key="12">
    <source>
        <dbReference type="EMBL" id="PIR04003.1"/>
    </source>
</evidence>
<dbReference type="HAMAP" id="MF_01463_B">
    <property type="entry name" value="SecD_B"/>
    <property type="match status" value="1"/>
</dbReference>
<dbReference type="GO" id="GO:0003755">
    <property type="term" value="F:peptidyl-prolyl cis-trans isomerase activity"/>
    <property type="evidence" value="ECO:0007669"/>
    <property type="project" value="UniProtKB-KW"/>
</dbReference>
<dbReference type="Pfam" id="PF07549">
    <property type="entry name" value="Sec_GG"/>
    <property type="match status" value="1"/>
</dbReference>
<keyword evidence="2 9" id="KW-0813">Transport</keyword>
<evidence type="ECO:0000256" key="7">
    <source>
        <dbReference type="ARBA" id="ARBA00023010"/>
    </source>
</evidence>
<dbReference type="EMBL" id="PCWN01000007">
    <property type="protein sequence ID" value="PIR04003.1"/>
    <property type="molecule type" value="Genomic_DNA"/>
</dbReference>
<dbReference type="InterPro" id="IPR046357">
    <property type="entry name" value="PPIase_dom_sf"/>
</dbReference>
<reference evidence="12 13" key="1">
    <citation type="submission" date="2017-09" db="EMBL/GenBank/DDBJ databases">
        <title>Depth-based differentiation of microbial function through sediment-hosted aquifers and enrichment of novel symbionts in the deep terrestrial subsurface.</title>
        <authorList>
            <person name="Probst A.J."/>
            <person name="Ladd B."/>
            <person name="Jarett J.K."/>
            <person name="Geller-Mcgrath D.E."/>
            <person name="Sieber C.M."/>
            <person name="Emerson J.B."/>
            <person name="Anantharaman K."/>
            <person name="Thomas B.C."/>
            <person name="Malmstrom R."/>
            <person name="Stieglmeier M."/>
            <person name="Klingl A."/>
            <person name="Woyke T."/>
            <person name="Ryan C.M."/>
            <person name="Banfield J.F."/>
        </authorList>
    </citation>
    <scope>NUCLEOTIDE SEQUENCE [LARGE SCALE GENOMIC DNA]</scope>
    <source>
        <strain evidence="12">CG11_big_fil_rev_8_21_14_0_20_39_34</strain>
    </source>
</reference>
<dbReference type="GO" id="GO:0006605">
    <property type="term" value="P:protein targeting"/>
    <property type="evidence" value="ECO:0007669"/>
    <property type="project" value="UniProtKB-UniRule"/>
</dbReference>
<keyword evidence="5 9" id="KW-0653">Protein transport</keyword>
<dbReference type="InterPro" id="IPR054384">
    <property type="entry name" value="SecDF_P1_head"/>
</dbReference>
<dbReference type="SUPFAM" id="SSF54534">
    <property type="entry name" value="FKBP-like"/>
    <property type="match status" value="2"/>
</dbReference>
<dbReference type="GO" id="GO:0043952">
    <property type="term" value="P:protein transport by the Sec complex"/>
    <property type="evidence" value="ECO:0007669"/>
    <property type="project" value="UniProtKB-UniRule"/>
</dbReference>
<protein>
    <recommendedName>
        <fullName evidence="9">Protein translocase subunit SecD</fullName>
    </recommendedName>
</protein>
<dbReference type="GO" id="GO:0065002">
    <property type="term" value="P:intracellular protein transmembrane transport"/>
    <property type="evidence" value="ECO:0007669"/>
    <property type="project" value="UniProtKB-UniRule"/>
</dbReference>
<evidence type="ECO:0000256" key="8">
    <source>
        <dbReference type="ARBA" id="ARBA00023136"/>
    </source>
</evidence>
<dbReference type="FunFam" id="1.20.1640.10:FF:000004">
    <property type="entry name" value="Protein translocase subunit SecD"/>
    <property type="match status" value="1"/>
</dbReference>
<keyword evidence="7 9" id="KW-0811">Translocation</keyword>
<dbReference type="Pfam" id="PF13616">
    <property type="entry name" value="Rotamase_3"/>
    <property type="match status" value="2"/>
</dbReference>
<comment type="subunit">
    <text evidence="9">Forms a complex with SecF. Part of the essential Sec protein translocation apparatus which comprises SecA, SecYEG and auxiliary proteins SecDF. Other proteins may also be involved.</text>
</comment>
<gene>
    <name evidence="9 12" type="primary">secD</name>
    <name evidence="12" type="ORF">COV59_02355</name>
</gene>
<dbReference type="Gene3D" id="3.10.50.40">
    <property type="match status" value="2"/>
</dbReference>
<keyword evidence="10" id="KW-0697">Rotamase</keyword>
<dbReference type="Gene3D" id="3.30.1360.200">
    <property type="match status" value="1"/>
</dbReference>
<feature type="transmembrane region" description="Helical" evidence="9">
    <location>
        <begin position="556"/>
        <end position="576"/>
    </location>
</feature>
<keyword evidence="4 9" id="KW-0812">Transmembrane</keyword>
<dbReference type="InterPro" id="IPR048631">
    <property type="entry name" value="SecD_1st"/>
</dbReference>
<evidence type="ECO:0000256" key="4">
    <source>
        <dbReference type="ARBA" id="ARBA00022692"/>
    </source>
</evidence>
<keyword evidence="6 9" id="KW-1133">Transmembrane helix</keyword>
<comment type="function">
    <text evidence="9">Part of the Sec protein translocase complex. Interacts with the SecYEG preprotein conducting channel. SecDF uses the proton motive force (PMF) to complete protein translocation after the ATP-dependent function of SecA.</text>
</comment>
<evidence type="ECO:0000256" key="1">
    <source>
        <dbReference type="ARBA" id="ARBA00004651"/>
    </source>
</evidence>
<evidence type="ECO:0000256" key="3">
    <source>
        <dbReference type="ARBA" id="ARBA00022475"/>
    </source>
</evidence>
<dbReference type="PRINTS" id="PR00702">
    <property type="entry name" value="ACRIFLAVINRP"/>
</dbReference>
<keyword evidence="3 9" id="KW-1003">Cell membrane</keyword>
<dbReference type="NCBIfam" id="TIGR01129">
    <property type="entry name" value="secD"/>
    <property type="match status" value="1"/>
</dbReference>
<evidence type="ECO:0000256" key="5">
    <source>
        <dbReference type="ARBA" id="ARBA00022927"/>
    </source>
</evidence>
<dbReference type="Gene3D" id="1.20.1640.10">
    <property type="entry name" value="Multidrug efflux transporter AcrB transmembrane domain"/>
    <property type="match status" value="1"/>
</dbReference>
<evidence type="ECO:0000256" key="9">
    <source>
        <dbReference type="HAMAP-Rule" id="MF_01463"/>
    </source>
</evidence>
<feature type="transmembrane region" description="Helical" evidence="9">
    <location>
        <begin position="634"/>
        <end position="652"/>
    </location>
</feature>
<name>A0A2H0N531_9BACT</name>
<feature type="domain" description="PpiC" evidence="11">
    <location>
        <begin position="278"/>
        <end position="383"/>
    </location>
</feature>
<sequence length="703" mass="77008">MGAQFFVGKNIYLYGKICMAKDLRKRSQSKIRSKIRWGTAVLLLLLVICGAYDAPAYYNSLAGKISKSTGIGIPQLSENPFRLGLDLQGGAHLIYQADTSDIAESEQPAAVEGVRDVIERRVTGIGVGEPNVQTNRVGSDYRIIVELPGVTDIKEAIGMIGETPILEFKEPNNVPPRELTAEEQKQIDEYNGDAKQRAETLLKKIQDGENFEDVARASSEDRTTKEKGGYLGFVGKNSLYFQYYIWGASSAEGDISQTVYDGEDGYNILKRGSEREGENEVEASHILICYLGSAGCESPQYTKDEALLKAEELYKQANADNFAELAKENSEDTGSASIGGKLPPVTKGMMVPAFEEALMQAKVGEIIGPVETQFGYHIIYKESEAPSKEYELWRILVKKETEFDILGPQDQWMKTDLSGKQLDRSEVVTDPKTGAAEVALNFDKEGTELFRDITERNVGKPVAIYLDGQPISTPTVNQPIRDGKAVISGNFNIQEAKLLSQRLNAGALPVPIDLISQQAIGATLGAQSLAKSLKAGVIAVIIVMLFMILYYRLPGVLSVVALLLYIALTLSLFKIIGVTLTLAGIAGLVLSIGMAVDANVLIFERIKEELNEGKTLKTSIEEGFIRAWSSIRDGNVSTLLTCFILMGFGTSFVKGFAITLSLGVLVSMFSAITVTKTFLRFINPWFKEEANWLFLGSKKNKNV</sequence>
<dbReference type="InterPro" id="IPR005791">
    <property type="entry name" value="SecD"/>
</dbReference>
<dbReference type="InterPro" id="IPR000297">
    <property type="entry name" value="PPIase_PpiC"/>
</dbReference>
<feature type="transmembrane region" description="Helical" evidence="9">
    <location>
        <begin position="533"/>
        <end position="551"/>
    </location>
</feature>
<feature type="transmembrane region" description="Helical" evidence="9">
    <location>
        <begin position="582"/>
        <end position="603"/>
    </location>
</feature>
<dbReference type="InterPro" id="IPR023058">
    <property type="entry name" value="PPIase_PpiC_CS"/>
</dbReference>
<keyword evidence="10" id="KW-0413">Isomerase</keyword>
<evidence type="ECO:0000256" key="10">
    <source>
        <dbReference type="PROSITE-ProRule" id="PRU00278"/>
    </source>
</evidence>
<dbReference type="Pfam" id="PF02355">
    <property type="entry name" value="SecD_SecF_C"/>
    <property type="match status" value="1"/>
</dbReference>
<dbReference type="NCBIfam" id="TIGR00916">
    <property type="entry name" value="2A0604s01"/>
    <property type="match status" value="1"/>
</dbReference>
<dbReference type="PROSITE" id="PS01096">
    <property type="entry name" value="PPIC_PPIASE_1"/>
    <property type="match status" value="1"/>
</dbReference>
<feature type="transmembrane region" description="Helical" evidence="9">
    <location>
        <begin position="35"/>
        <end position="58"/>
    </location>
</feature>
<dbReference type="PANTHER" id="PTHR30081:SF1">
    <property type="entry name" value="PROTEIN TRANSLOCASE SUBUNIT SECD"/>
    <property type="match status" value="1"/>
</dbReference>
<proteinExistence type="inferred from homology"/>
<evidence type="ECO:0000313" key="13">
    <source>
        <dbReference type="Proteomes" id="UP000229600"/>
    </source>
</evidence>
<feature type="domain" description="PpiC" evidence="11">
    <location>
        <begin position="171"/>
        <end position="273"/>
    </location>
</feature>
<feature type="transmembrane region" description="Helical" evidence="9">
    <location>
        <begin position="658"/>
        <end position="679"/>
    </location>
</feature>
<comment type="caution">
    <text evidence="12">The sequence shown here is derived from an EMBL/GenBank/DDBJ whole genome shotgun (WGS) entry which is preliminary data.</text>
</comment>
<dbReference type="SUPFAM" id="SSF82866">
    <property type="entry name" value="Multidrug efflux transporter AcrB transmembrane domain"/>
    <property type="match status" value="1"/>
</dbReference>
<dbReference type="GO" id="GO:0005886">
    <property type="term" value="C:plasma membrane"/>
    <property type="evidence" value="ECO:0007669"/>
    <property type="project" value="UniProtKB-SubCell"/>
</dbReference>
<dbReference type="Pfam" id="PF21760">
    <property type="entry name" value="SecD_1st"/>
    <property type="match status" value="1"/>
</dbReference>
<dbReference type="Pfam" id="PF22599">
    <property type="entry name" value="SecDF_P1_head"/>
    <property type="match status" value="1"/>
</dbReference>